<sequence length="356" mass="38782">MNHSDSKDSESGDGALSNGASSSNAAEPSGDNSGSPVFNKKFGRPESSGDAASPWLSKSHGMTSNGDQKMKGKSRQKYKRVRTYTTSDSDSETDATATLTSESQSPGEEGGSQGDAQQWEQQLRTNFPAATSLQVRAAVAAATRAGNFEAGEDYLVKGNSALKRSHQEVEEEEDDAPQVKATYKRIRIMSGDSDTQSTLPLSLNNSQHVNDSQRTESYSLGDTQRTESYSLSQSEETSVEFLREAFPGLPHQRLCQVLRDCHGNTDQAVVVLSSDVKDAEQKARPQSSTARGTRTTNNGKHESLSLSDEDEDYDEEEDEDSDDSVVSSLHFHSLPNNHIYFEESKEKVTLRCTSTA</sequence>
<keyword evidence="4" id="KW-1185">Reference proteome</keyword>
<evidence type="ECO:0000313" key="4">
    <source>
        <dbReference type="Proteomes" id="UP001374579"/>
    </source>
</evidence>
<feature type="region of interest" description="Disordered" evidence="1">
    <location>
        <begin position="276"/>
        <end position="327"/>
    </location>
</feature>
<evidence type="ECO:0000256" key="1">
    <source>
        <dbReference type="SAM" id="MobiDB-lite"/>
    </source>
</evidence>
<feature type="compositionally biased region" description="Low complexity" evidence="1">
    <location>
        <begin position="12"/>
        <end position="30"/>
    </location>
</feature>
<feature type="compositionally biased region" description="Polar residues" evidence="1">
    <location>
        <begin position="284"/>
        <end position="298"/>
    </location>
</feature>
<feature type="compositionally biased region" description="Low complexity" evidence="1">
    <location>
        <begin position="94"/>
        <end position="107"/>
    </location>
</feature>
<feature type="region of interest" description="Disordered" evidence="1">
    <location>
        <begin position="1"/>
        <end position="127"/>
    </location>
</feature>
<gene>
    <name evidence="3" type="ORF">V1264_016552</name>
</gene>
<feature type="compositionally biased region" description="Acidic residues" evidence="1">
    <location>
        <begin position="307"/>
        <end position="323"/>
    </location>
</feature>
<feature type="region of interest" description="Disordered" evidence="1">
    <location>
        <begin position="189"/>
        <end position="234"/>
    </location>
</feature>
<proteinExistence type="predicted"/>
<feature type="compositionally biased region" description="Basic and acidic residues" evidence="1">
    <location>
        <begin position="1"/>
        <end position="10"/>
    </location>
</feature>
<dbReference type="Pfam" id="PF02845">
    <property type="entry name" value="CUE"/>
    <property type="match status" value="1"/>
</dbReference>
<dbReference type="AlphaFoldDB" id="A0AAN9BSL1"/>
<protein>
    <recommendedName>
        <fullName evidence="2">CUE domain-containing protein</fullName>
    </recommendedName>
</protein>
<dbReference type="SUPFAM" id="SSF46934">
    <property type="entry name" value="UBA-like"/>
    <property type="match status" value="1"/>
</dbReference>
<feature type="compositionally biased region" description="Polar residues" evidence="1">
    <location>
        <begin position="192"/>
        <end position="234"/>
    </location>
</feature>
<dbReference type="EMBL" id="JBAMIC010000004">
    <property type="protein sequence ID" value="KAK7108895.1"/>
    <property type="molecule type" value="Genomic_DNA"/>
</dbReference>
<dbReference type="GO" id="GO:0043130">
    <property type="term" value="F:ubiquitin binding"/>
    <property type="evidence" value="ECO:0007669"/>
    <property type="project" value="InterPro"/>
</dbReference>
<dbReference type="Proteomes" id="UP001374579">
    <property type="component" value="Unassembled WGS sequence"/>
</dbReference>
<evidence type="ECO:0000259" key="2">
    <source>
        <dbReference type="Pfam" id="PF02845"/>
    </source>
</evidence>
<comment type="caution">
    <text evidence="3">The sequence shown here is derived from an EMBL/GenBank/DDBJ whole genome shotgun (WGS) entry which is preliminary data.</text>
</comment>
<name>A0AAN9BSL1_9CAEN</name>
<organism evidence="3 4">
    <name type="scientific">Littorina saxatilis</name>
    <dbReference type="NCBI Taxonomy" id="31220"/>
    <lineage>
        <taxon>Eukaryota</taxon>
        <taxon>Metazoa</taxon>
        <taxon>Spiralia</taxon>
        <taxon>Lophotrochozoa</taxon>
        <taxon>Mollusca</taxon>
        <taxon>Gastropoda</taxon>
        <taxon>Caenogastropoda</taxon>
        <taxon>Littorinimorpha</taxon>
        <taxon>Littorinoidea</taxon>
        <taxon>Littorinidae</taxon>
        <taxon>Littorina</taxon>
    </lineage>
</organism>
<reference evidence="3 4" key="1">
    <citation type="submission" date="2024-02" db="EMBL/GenBank/DDBJ databases">
        <title>Chromosome-scale genome assembly of the rough periwinkle Littorina saxatilis.</title>
        <authorList>
            <person name="De Jode A."/>
            <person name="Faria R."/>
            <person name="Formenti G."/>
            <person name="Sims Y."/>
            <person name="Smith T.P."/>
            <person name="Tracey A."/>
            <person name="Wood J.M.D."/>
            <person name="Zagrodzka Z.B."/>
            <person name="Johannesson K."/>
            <person name="Butlin R.K."/>
            <person name="Leder E.H."/>
        </authorList>
    </citation>
    <scope>NUCLEOTIDE SEQUENCE [LARGE SCALE GENOMIC DNA]</scope>
    <source>
        <strain evidence="3">Snail1</strain>
        <tissue evidence="3">Muscle</tissue>
    </source>
</reference>
<evidence type="ECO:0000313" key="3">
    <source>
        <dbReference type="EMBL" id="KAK7108895.1"/>
    </source>
</evidence>
<dbReference type="CDD" id="cd14279">
    <property type="entry name" value="CUE"/>
    <property type="match status" value="1"/>
</dbReference>
<dbReference type="InterPro" id="IPR003892">
    <property type="entry name" value="CUE"/>
</dbReference>
<feature type="domain" description="CUE" evidence="2">
    <location>
        <begin position="238"/>
        <end position="274"/>
    </location>
</feature>
<dbReference type="InterPro" id="IPR009060">
    <property type="entry name" value="UBA-like_sf"/>
</dbReference>
<feature type="compositionally biased region" description="Basic residues" evidence="1">
    <location>
        <begin position="71"/>
        <end position="82"/>
    </location>
</feature>
<feature type="compositionally biased region" description="Polar residues" evidence="1">
    <location>
        <begin position="115"/>
        <end position="125"/>
    </location>
</feature>
<accession>A0AAN9BSL1</accession>